<evidence type="ECO:0000313" key="1">
    <source>
        <dbReference type="EMBL" id="MBX39417.1"/>
    </source>
</evidence>
<reference evidence="1" key="1">
    <citation type="submission" date="2018-02" db="EMBL/GenBank/DDBJ databases">
        <title>Rhizophora mucronata_Transcriptome.</title>
        <authorList>
            <person name="Meera S.P."/>
            <person name="Sreeshan A."/>
            <person name="Augustine A."/>
        </authorList>
    </citation>
    <scope>NUCLEOTIDE SEQUENCE</scope>
    <source>
        <tissue evidence="1">Leaf</tissue>
    </source>
</reference>
<name>A0A2P2NAB3_RHIMU</name>
<organism evidence="1">
    <name type="scientific">Rhizophora mucronata</name>
    <name type="common">Asiatic mangrove</name>
    <dbReference type="NCBI Taxonomy" id="61149"/>
    <lineage>
        <taxon>Eukaryota</taxon>
        <taxon>Viridiplantae</taxon>
        <taxon>Streptophyta</taxon>
        <taxon>Embryophyta</taxon>
        <taxon>Tracheophyta</taxon>
        <taxon>Spermatophyta</taxon>
        <taxon>Magnoliopsida</taxon>
        <taxon>eudicotyledons</taxon>
        <taxon>Gunneridae</taxon>
        <taxon>Pentapetalae</taxon>
        <taxon>rosids</taxon>
        <taxon>fabids</taxon>
        <taxon>Malpighiales</taxon>
        <taxon>Rhizophoraceae</taxon>
        <taxon>Rhizophora</taxon>
    </lineage>
</organism>
<accession>A0A2P2NAB3</accession>
<dbReference type="EMBL" id="GGEC01058933">
    <property type="protein sequence ID" value="MBX39417.1"/>
    <property type="molecule type" value="Transcribed_RNA"/>
</dbReference>
<proteinExistence type="predicted"/>
<protein>
    <submittedName>
        <fullName evidence="1">Uncharacterized protein</fullName>
    </submittedName>
</protein>
<dbReference type="AlphaFoldDB" id="A0A2P2NAB3"/>
<sequence length="25" mass="2811">MQLNSLSFLLPKKATGLTIFALLQY</sequence>